<name>A0A395MRB6_9HYPO</name>
<evidence type="ECO:0000313" key="2">
    <source>
        <dbReference type="Proteomes" id="UP000265631"/>
    </source>
</evidence>
<keyword evidence="2" id="KW-1185">Reference proteome</keyword>
<accession>A0A395MRB6</accession>
<proteinExistence type="predicted"/>
<comment type="caution">
    <text evidence="1">The sequence shown here is derived from an EMBL/GenBank/DDBJ whole genome shotgun (WGS) entry which is preliminary data.</text>
</comment>
<sequence length="241" mass="26846">MSSPIGQNILFDLVSQKESNPTVSLCDIESLWTQDPTKDYHIHAARSLKEIAESLRDTIQEPNRNSRLILSFDRNVEKNLFNLVSIEETKTFEHISMTASDNLSDITELTEKAKPGKTIVATVSGQFEHPAVTIDGFQKLHLVLGRIDTATPAWDNKSHQVLVYPHRVSKQDRTSQLWWAYQPEGVAVTVYSVKHTPEDFVENGTSHVRLVQGSQLGGYVAAALDLISFGVGSEDTIALFI</sequence>
<dbReference type="Proteomes" id="UP000265631">
    <property type="component" value="Unassembled WGS sequence"/>
</dbReference>
<dbReference type="EMBL" id="PXXK01000136">
    <property type="protein sequence ID" value="RFN50476.1"/>
    <property type="molecule type" value="Genomic_DNA"/>
</dbReference>
<gene>
    <name evidence="1" type="ORF">FIE12Z_5239</name>
</gene>
<evidence type="ECO:0000313" key="1">
    <source>
        <dbReference type="EMBL" id="RFN50476.1"/>
    </source>
</evidence>
<reference evidence="1 2" key="1">
    <citation type="journal article" date="2018" name="PLoS Pathog.">
        <title>Evolution of structural diversity of trichothecenes, a family of toxins produced by plant pathogenic and entomopathogenic fungi.</title>
        <authorList>
            <person name="Proctor R.H."/>
            <person name="McCormick S.P."/>
            <person name="Kim H.S."/>
            <person name="Cardoza R.E."/>
            <person name="Stanley A.M."/>
            <person name="Lindo L."/>
            <person name="Kelly A."/>
            <person name="Brown D.W."/>
            <person name="Lee T."/>
            <person name="Vaughan M.M."/>
            <person name="Alexander N.J."/>
            <person name="Busman M."/>
            <person name="Gutierrez S."/>
        </authorList>
    </citation>
    <scope>NUCLEOTIDE SEQUENCE [LARGE SCALE GENOMIC DNA]</scope>
    <source>
        <strain evidence="1 2">NRRL 13405</strain>
    </source>
</reference>
<protein>
    <submittedName>
        <fullName evidence="1">Uncharacterized protein</fullName>
    </submittedName>
</protein>
<dbReference type="AlphaFoldDB" id="A0A395MRB6"/>
<organism evidence="1 2">
    <name type="scientific">Fusarium flagelliforme</name>
    <dbReference type="NCBI Taxonomy" id="2675880"/>
    <lineage>
        <taxon>Eukaryota</taxon>
        <taxon>Fungi</taxon>
        <taxon>Dikarya</taxon>
        <taxon>Ascomycota</taxon>
        <taxon>Pezizomycotina</taxon>
        <taxon>Sordariomycetes</taxon>
        <taxon>Hypocreomycetidae</taxon>
        <taxon>Hypocreales</taxon>
        <taxon>Nectriaceae</taxon>
        <taxon>Fusarium</taxon>
        <taxon>Fusarium incarnatum-equiseti species complex</taxon>
    </lineage>
</organism>